<feature type="domain" description="Integrase catalytic" evidence="2">
    <location>
        <begin position="2"/>
        <end position="183"/>
    </location>
</feature>
<reference evidence="3 4" key="1">
    <citation type="submission" date="2023-09" db="EMBL/GenBank/DDBJ databases">
        <authorList>
            <person name="Wang M."/>
        </authorList>
    </citation>
    <scope>NUCLEOTIDE SEQUENCE [LARGE SCALE GENOMIC DNA]</scope>
    <source>
        <strain evidence="3">GT-2023</strain>
        <tissue evidence="3">Liver</tissue>
    </source>
</reference>
<sequence>MAADAPFAKSTDPPREKSLSSLLHFLPDPGTQYAWICANMVEKNICGHRLLPHYLWGVISALKGMFVRWGISTELHSDNGTQFTSLDFADFCRSWSIQHSTSSPHFPQSNGRVERAVRTAKHILSQSDPQLALLSYRATPIAATGASPAQLMLGRQIRTTLPILERTLRPRQISPQQVAAKDKKSQNNLQALL</sequence>
<dbReference type="InterPro" id="IPR050951">
    <property type="entry name" value="Retrovirus_Pol_polyprotein"/>
</dbReference>
<evidence type="ECO:0000259" key="2">
    <source>
        <dbReference type="PROSITE" id="PS50994"/>
    </source>
</evidence>
<organism evidence="3 4">
    <name type="scientific">Cirrhinus molitorella</name>
    <name type="common">mud carp</name>
    <dbReference type="NCBI Taxonomy" id="172907"/>
    <lineage>
        <taxon>Eukaryota</taxon>
        <taxon>Metazoa</taxon>
        <taxon>Chordata</taxon>
        <taxon>Craniata</taxon>
        <taxon>Vertebrata</taxon>
        <taxon>Euteleostomi</taxon>
        <taxon>Actinopterygii</taxon>
        <taxon>Neopterygii</taxon>
        <taxon>Teleostei</taxon>
        <taxon>Ostariophysi</taxon>
        <taxon>Cypriniformes</taxon>
        <taxon>Cyprinidae</taxon>
        <taxon>Labeoninae</taxon>
        <taxon>Labeonini</taxon>
        <taxon>Cirrhinus</taxon>
    </lineage>
</organism>
<dbReference type="InterPro" id="IPR036397">
    <property type="entry name" value="RNaseH_sf"/>
</dbReference>
<evidence type="ECO:0000313" key="4">
    <source>
        <dbReference type="Proteomes" id="UP001558613"/>
    </source>
</evidence>
<dbReference type="InterPro" id="IPR012337">
    <property type="entry name" value="RNaseH-like_sf"/>
</dbReference>
<evidence type="ECO:0000313" key="3">
    <source>
        <dbReference type="EMBL" id="KAL1259987.1"/>
    </source>
</evidence>
<proteinExistence type="predicted"/>
<comment type="caution">
    <text evidence="3">The sequence shown here is derived from an EMBL/GenBank/DDBJ whole genome shotgun (WGS) entry which is preliminary data.</text>
</comment>
<dbReference type="PANTHER" id="PTHR37984:SF7">
    <property type="entry name" value="INTEGRASE CATALYTIC DOMAIN-CONTAINING PROTEIN"/>
    <property type="match status" value="1"/>
</dbReference>
<gene>
    <name evidence="3" type="ORF">QQF64_007814</name>
</gene>
<name>A0ABR3M4E5_9TELE</name>
<protein>
    <recommendedName>
        <fullName evidence="2">Integrase catalytic domain-containing protein</fullName>
    </recommendedName>
</protein>
<dbReference type="Pfam" id="PF00665">
    <property type="entry name" value="rve"/>
    <property type="match status" value="1"/>
</dbReference>
<dbReference type="Proteomes" id="UP001558613">
    <property type="component" value="Unassembled WGS sequence"/>
</dbReference>
<dbReference type="EMBL" id="JAYMGO010000015">
    <property type="protein sequence ID" value="KAL1259987.1"/>
    <property type="molecule type" value="Genomic_DNA"/>
</dbReference>
<dbReference type="PROSITE" id="PS50994">
    <property type="entry name" value="INTEGRASE"/>
    <property type="match status" value="1"/>
</dbReference>
<feature type="region of interest" description="Disordered" evidence="1">
    <location>
        <begin position="172"/>
        <end position="193"/>
    </location>
</feature>
<accession>A0ABR3M4E5</accession>
<evidence type="ECO:0000256" key="1">
    <source>
        <dbReference type="SAM" id="MobiDB-lite"/>
    </source>
</evidence>
<dbReference type="InterPro" id="IPR001584">
    <property type="entry name" value="Integrase_cat-core"/>
</dbReference>
<keyword evidence="4" id="KW-1185">Reference proteome</keyword>
<dbReference type="SUPFAM" id="SSF53098">
    <property type="entry name" value="Ribonuclease H-like"/>
    <property type="match status" value="1"/>
</dbReference>
<dbReference type="Gene3D" id="3.30.420.10">
    <property type="entry name" value="Ribonuclease H-like superfamily/Ribonuclease H"/>
    <property type="match status" value="1"/>
</dbReference>
<dbReference type="PANTHER" id="PTHR37984">
    <property type="entry name" value="PROTEIN CBG26694"/>
    <property type="match status" value="1"/>
</dbReference>